<feature type="compositionally biased region" description="Polar residues" evidence="1">
    <location>
        <begin position="224"/>
        <end position="234"/>
    </location>
</feature>
<sequence length="234" mass="25922">MQRRGRQEKTVYVPKNTEASTSGAKDSQGNEILTAPPGKDIESQPAETTLTITPTMTIQQRKQPAVHQQDQSHIETHNAFAALNILEEEDEIITHIPLRRASTSPNKRLAQQPVNEETTQCPVLEATDIEQGLDTDSTSQNQNLDIVLVSEKQDISANIIHFGANISEPQYVNPNLHDGILIVPPSLLMITNGDISEEEEEEVPESASYGSESEIRGRRLKTYAPTTMITRSRS</sequence>
<feature type="compositionally biased region" description="Polar residues" evidence="1">
    <location>
        <begin position="17"/>
        <end position="31"/>
    </location>
</feature>
<name>A0A7J6UZE5_THATH</name>
<proteinExistence type="predicted"/>
<keyword evidence="3" id="KW-1185">Reference proteome</keyword>
<evidence type="ECO:0000313" key="2">
    <source>
        <dbReference type="EMBL" id="KAF5178043.1"/>
    </source>
</evidence>
<comment type="caution">
    <text evidence="2">The sequence shown here is derived from an EMBL/GenBank/DDBJ whole genome shotgun (WGS) entry which is preliminary data.</text>
</comment>
<dbReference type="Proteomes" id="UP000554482">
    <property type="component" value="Unassembled WGS sequence"/>
</dbReference>
<feature type="region of interest" description="Disordered" evidence="1">
    <location>
        <begin position="195"/>
        <end position="234"/>
    </location>
</feature>
<gene>
    <name evidence="2" type="ORF">FRX31_032370</name>
</gene>
<accession>A0A7J6UZE5</accession>
<organism evidence="2 3">
    <name type="scientific">Thalictrum thalictroides</name>
    <name type="common">Rue-anemone</name>
    <name type="synonym">Anemone thalictroides</name>
    <dbReference type="NCBI Taxonomy" id="46969"/>
    <lineage>
        <taxon>Eukaryota</taxon>
        <taxon>Viridiplantae</taxon>
        <taxon>Streptophyta</taxon>
        <taxon>Embryophyta</taxon>
        <taxon>Tracheophyta</taxon>
        <taxon>Spermatophyta</taxon>
        <taxon>Magnoliopsida</taxon>
        <taxon>Ranunculales</taxon>
        <taxon>Ranunculaceae</taxon>
        <taxon>Thalictroideae</taxon>
        <taxon>Thalictrum</taxon>
    </lineage>
</organism>
<evidence type="ECO:0000256" key="1">
    <source>
        <dbReference type="SAM" id="MobiDB-lite"/>
    </source>
</evidence>
<dbReference type="AlphaFoldDB" id="A0A7J6UZE5"/>
<feature type="region of interest" description="Disordered" evidence="1">
    <location>
        <begin position="1"/>
        <end position="43"/>
    </location>
</feature>
<dbReference type="EMBL" id="JABWDY010040536">
    <property type="protein sequence ID" value="KAF5178043.1"/>
    <property type="molecule type" value="Genomic_DNA"/>
</dbReference>
<evidence type="ECO:0000313" key="3">
    <source>
        <dbReference type="Proteomes" id="UP000554482"/>
    </source>
</evidence>
<protein>
    <submittedName>
        <fullName evidence="2">Uncharacterized protein</fullName>
    </submittedName>
</protein>
<reference evidence="2 3" key="1">
    <citation type="submission" date="2020-06" db="EMBL/GenBank/DDBJ databases">
        <title>Transcriptomic and genomic resources for Thalictrum thalictroides and T. hernandezii: Facilitating candidate gene discovery in an emerging model plant lineage.</title>
        <authorList>
            <person name="Arias T."/>
            <person name="Riano-Pachon D.M."/>
            <person name="Di Stilio V.S."/>
        </authorList>
    </citation>
    <scope>NUCLEOTIDE SEQUENCE [LARGE SCALE GENOMIC DNA]</scope>
    <source>
        <strain evidence="3">cv. WT478/WT964</strain>
        <tissue evidence="2">Leaves</tissue>
    </source>
</reference>
<feature type="compositionally biased region" description="Acidic residues" evidence="1">
    <location>
        <begin position="195"/>
        <end position="204"/>
    </location>
</feature>